<dbReference type="Ensembl" id="ENSSOCT00000021202.1">
    <property type="protein sequence ID" value="ENSSOCP00000020683.1"/>
    <property type="gene ID" value="ENSSOCG00000015440.1"/>
</dbReference>
<feature type="region of interest" description="Disordered" evidence="2">
    <location>
        <begin position="146"/>
        <end position="182"/>
    </location>
</feature>
<reference evidence="3" key="2">
    <citation type="submission" date="2025-09" db="UniProtKB">
        <authorList>
            <consortium name="Ensembl"/>
        </authorList>
    </citation>
    <scope>IDENTIFICATION</scope>
</reference>
<dbReference type="InterPro" id="IPR033207">
    <property type="entry name" value="CCP110"/>
</dbReference>
<keyword evidence="4" id="KW-1185">Reference proteome</keyword>
<accession>A0A8D0FUZ1</accession>
<organism evidence="3 4">
    <name type="scientific">Strix occidentalis caurina</name>
    <name type="common">northern spotted owl</name>
    <dbReference type="NCBI Taxonomy" id="311401"/>
    <lineage>
        <taxon>Eukaryota</taxon>
        <taxon>Metazoa</taxon>
        <taxon>Chordata</taxon>
        <taxon>Craniata</taxon>
        <taxon>Vertebrata</taxon>
        <taxon>Euteleostomi</taxon>
        <taxon>Archelosauria</taxon>
        <taxon>Archosauria</taxon>
        <taxon>Dinosauria</taxon>
        <taxon>Saurischia</taxon>
        <taxon>Theropoda</taxon>
        <taxon>Coelurosauria</taxon>
        <taxon>Aves</taxon>
        <taxon>Neognathae</taxon>
        <taxon>Neoaves</taxon>
        <taxon>Telluraves</taxon>
        <taxon>Strigiformes</taxon>
        <taxon>Strigidae</taxon>
        <taxon>Strix</taxon>
    </lineage>
</organism>
<feature type="region of interest" description="Disordered" evidence="2">
    <location>
        <begin position="926"/>
        <end position="954"/>
    </location>
</feature>
<feature type="compositionally biased region" description="Basic and acidic residues" evidence="2">
    <location>
        <begin position="227"/>
        <end position="248"/>
    </location>
</feature>
<dbReference type="PANTHER" id="PTHR13594:SF1">
    <property type="entry name" value="CENTRIOLAR COILED-COIL PROTEIN OF 110 KDA"/>
    <property type="match status" value="1"/>
</dbReference>
<dbReference type="GO" id="GO:0005814">
    <property type="term" value="C:centriole"/>
    <property type="evidence" value="ECO:0007669"/>
    <property type="project" value="InterPro"/>
</dbReference>
<dbReference type="Proteomes" id="UP000694551">
    <property type="component" value="Unplaced"/>
</dbReference>
<sequence length="954" mass="107456">MEDYEIFCKKHLSRIQEEAVKRESSFTVQHKNISLIQFHGVPVLSPLLSLEKKKEIQQYKQKALDLETWKQNSRKRALLNCVQEILENVQVVLVQTLSDVNLACSPERHGPTELEKAPELNPADTTGQVTSNVTEVVKAAEENVLSKQSESPFSKDIPCPRAASPDNVHHKPMSHALQKQEGLGVPLSDEEVQDPYVMSLQNLMKKSREYIEKEQTKRSSKSNSKRSMSESHSDKENDGVKTTDSVKERVKLTGRSCTSLPLDKPSLNKSNTLLQGASTHTNNTSMSTLSSFSKVDIPMRVGTPPLVDSDSDEDFKKTSMFDRDSSIVRSLTGSYAKLPSPEPSMSPKMHRRRPRPLSMGHIVINNPVNAYELSPKGKGRAMDLIMQDIADKNNVSESVPKFMVDFTMVCPSRVPGVNRNSSGPCDGLGVGKPNRHSFGHLESKGTLSATVEGQVVMDSRGPYKVETSTNIVAPKLNEPFAISQSAVTQKLLAVNETKPSSLLENTKCNSPVELNKSYDVENPSPLLMQTKNVRQQMDTPSVSPANEQLLENSFEKVKRRLDLDTDNCQKENGPCVLTVGMEEQEKQWLQEQKYPNGVIAVLGVSWKDILKTKMLAFEEMRKRLEEQHAQQLSILIAEQEREQEKLQKELEEQERKLKGKKVATTEIEISKVNINSRMELEWRKKSESGLLESVQSQLETVHNTNSTSIGKTERYSTGPAAPLETSFFLWGPSGTGVIKTSVSRPSNRIKTRWTQVFSPEIQMKFDKITAVAKGFLTRRLLQTEKLKHLKQTIKDTMEFIKNFQSEAPLKRGSVSAQDASLHERVMAQLRAALYDIHDIFFTMEASERMNILRHDREVRKEKMLRQMDKVKSPRERATLSTATQKSLDRKKYMKYVTNRSLCFNSVLQPNQGQNAPVHRLLCRQGTPKTSMKGVEQNRKKASESRVSNKAVSGV</sequence>
<evidence type="ECO:0000256" key="2">
    <source>
        <dbReference type="SAM" id="MobiDB-lite"/>
    </source>
</evidence>
<name>A0A8D0FUZ1_STROC</name>
<feature type="compositionally biased region" description="Polar residues" evidence="2">
    <location>
        <begin position="944"/>
        <end position="954"/>
    </location>
</feature>
<reference evidence="3" key="1">
    <citation type="submission" date="2025-08" db="UniProtKB">
        <authorList>
            <consortium name="Ensembl"/>
        </authorList>
    </citation>
    <scope>IDENTIFICATION</scope>
</reference>
<dbReference type="AlphaFoldDB" id="A0A8D0FUZ1"/>
<proteinExistence type="predicted"/>
<evidence type="ECO:0000256" key="1">
    <source>
        <dbReference type="SAM" id="Coils"/>
    </source>
</evidence>
<feature type="coiled-coil region" evidence="1">
    <location>
        <begin position="607"/>
        <end position="663"/>
    </location>
</feature>
<dbReference type="GO" id="GO:0032053">
    <property type="term" value="P:ciliary basal body organization"/>
    <property type="evidence" value="ECO:0007669"/>
    <property type="project" value="TreeGrafter"/>
</dbReference>
<feature type="region of interest" description="Disordered" evidence="2">
    <location>
        <begin position="108"/>
        <end position="127"/>
    </location>
</feature>
<keyword evidence="1" id="KW-0175">Coiled coil</keyword>
<feature type="compositionally biased region" description="Basic and acidic residues" evidence="2">
    <location>
        <begin position="108"/>
        <end position="118"/>
    </location>
</feature>
<feature type="region of interest" description="Disordered" evidence="2">
    <location>
        <begin position="211"/>
        <end position="248"/>
    </location>
</feature>
<evidence type="ECO:0000313" key="3">
    <source>
        <dbReference type="Ensembl" id="ENSSOCP00000020683.1"/>
    </source>
</evidence>
<feature type="region of interest" description="Disordered" evidence="2">
    <location>
        <begin position="334"/>
        <end position="353"/>
    </location>
</feature>
<dbReference type="Pfam" id="PF16025">
    <property type="entry name" value="CaM_bind"/>
    <property type="match status" value="1"/>
</dbReference>
<dbReference type="GO" id="GO:0007099">
    <property type="term" value="P:centriole replication"/>
    <property type="evidence" value="ECO:0007669"/>
    <property type="project" value="InterPro"/>
</dbReference>
<dbReference type="PANTHER" id="PTHR13594">
    <property type="entry name" value="CENTRIOLAR COILED-COIL PROTEIN OF 110 KDA"/>
    <property type="match status" value="1"/>
</dbReference>
<dbReference type="GO" id="GO:1903723">
    <property type="term" value="P:negative regulation of centriole elongation"/>
    <property type="evidence" value="ECO:0007669"/>
    <property type="project" value="TreeGrafter"/>
</dbReference>
<dbReference type="GO" id="GO:0032465">
    <property type="term" value="P:regulation of cytokinesis"/>
    <property type="evidence" value="ECO:0007669"/>
    <property type="project" value="InterPro"/>
</dbReference>
<evidence type="ECO:0000313" key="4">
    <source>
        <dbReference type="Proteomes" id="UP000694551"/>
    </source>
</evidence>
<protein>
    <submittedName>
        <fullName evidence="3">Centriolar coiled-coil protein 110</fullName>
    </submittedName>
</protein>